<evidence type="ECO:0000313" key="9">
    <source>
        <dbReference type="Proteomes" id="UP000034603"/>
    </source>
</evidence>
<dbReference type="GO" id="GO:0000166">
    <property type="term" value="F:nucleotide binding"/>
    <property type="evidence" value="ECO:0007669"/>
    <property type="project" value="UniProtKB-KW"/>
</dbReference>
<dbReference type="InterPro" id="IPR006096">
    <property type="entry name" value="Glu/Leu/Phe/Val/Trp_DH_C"/>
</dbReference>
<dbReference type="PIRSF" id="PIRSF000188">
    <property type="entry name" value="Phe_leu_dh"/>
    <property type="match status" value="1"/>
</dbReference>
<evidence type="ECO:0000256" key="5">
    <source>
        <dbReference type="PIRSR" id="PIRSR000188-2"/>
    </source>
</evidence>
<keyword evidence="2 6" id="KW-0560">Oxidoreductase</keyword>
<dbReference type="InterPro" id="IPR016211">
    <property type="entry name" value="Glu/Phe/Leu/Val/Trp_DH_bac/arc"/>
</dbReference>
<feature type="active site" description="Proton donor/acceptor" evidence="4">
    <location>
        <position position="86"/>
    </location>
</feature>
<reference evidence="8 9" key="1">
    <citation type="journal article" date="2015" name="Nature">
        <title>rRNA introns, odd ribosomes, and small enigmatic genomes across a large radiation of phyla.</title>
        <authorList>
            <person name="Brown C.T."/>
            <person name="Hug L.A."/>
            <person name="Thomas B.C."/>
            <person name="Sharon I."/>
            <person name="Castelle C.J."/>
            <person name="Singh A."/>
            <person name="Wilkins M.J."/>
            <person name="Williams K.H."/>
            <person name="Banfield J.F."/>
        </authorList>
    </citation>
    <scope>NUCLEOTIDE SEQUENCE [LARGE SCALE GENOMIC DNA]</scope>
</reference>
<dbReference type="Proteomes" id="UP000034603">
    <property type="component" value="Unassembled WGS sequence"/>
</dbReference>
<dbReference type="GO" id="GO:0006520">
    <property type="term" value="P:amino acid metabolic process"/>
    <property type="evidence" value="ECO:0007669"/>
    <property type="project" value="InterPro"/>
</dbReference>
<feature type="domain" description="Glutamate/phenylalanine/leucine/valine/L-tryptophan dehydrogenase C-terminal" evidence="7">
    <location>
        <begin position="150"/>
        <end position="357"/>
    </location>
</feature>
<evidence type="ECO:0000259" key="7">
    <source>
        <dbReference type="SMART" id="SM00839"/>
    </source>
</evidence>
<organism evidence="8 9">
    <name type="scientific">Candidatus Woesebacteria bacterium GW2011_GWA1_37_8</name>
    <dbReference type="NCBI Taxonomy" id="1618546"/>
    <lineage>
        <taxon>Bacteria</taxon>
        <taxon>Candidatus Woeseibacteriota</taxon>
    </lineage>
</organism>
<evidence type="ECO:0000256" key="4">
    <source>
        <dbReference type="PIRSR" id="PIRSR000188-1"/>
    </source>
</evidence>
<dbReference type="SMART" id="SM00839">
    <property type="entry name" value="ELFV_dehydrog"/>
    <property type="match status" value="1"/>
</dbReference>
<dbReference type="AlphaFoldDB" id="A0A0G0HUI0"/>
<sequence>MKLLTKKYLKSFSDYDDHLFVFKEEDKQSGLFAYVAIHNNNLGPATGGTRVFNYLSEKDAITDALRLSRAMTYKAALAGVGFGGGKGVIYLHKGEKKNKQMMQRYAKFINDINDTYCEYTTGEDVGLDQEDVELMTETSKFIVGSKGKAGDPSPFAALSCYYAIKESVNFLLKKKNLKGTKVAVKGVGKVGSVLVDFLVEEGCAVYISDINRNAIDDVKRKYPNVISVENYEISKLDVDIYSPCAMGGEFTNVNVNNLNCKIICGAANNQLVSPNVGNSLKEIGIWYIPDYVTNCGGLINVIDQLESSGYKKERVTKRIIKVKKTVAEILRKSLVENIPTNLIADSMAQEKIFAKHGK</sequence>
<dbReference type="Gene3D" id="3.40.50.720">
    <property type="entry name" value="NAD(P)-binding Rossmann-like Domain"/>
    <property type="match status" value="1"/>
</dbReference>
<dbReference type="SUPFAM" id="SSF53223">
    <property type="entry name" value="Aminoacid dehydrogenase-like, N-terminal domain"/>
    <property type="match status" value="1"/>
</dbReference>
<gene>
    <name evidence="8" type="ORF">US62_C0007G0017</name>
</gene>
<proteinExistence type="inferred from homology"/>
<evidence type="ECO:0000256" key="2">
    <source>
        <dbReference type="ARBA" id="ARBA00023002"/>
    </source>
</evidence>
<dbReference type="PATRIC" id="fig|1618546.3.peg.220"/>
<dbReference type="PANTHER" id="PTHR42722">
    <property type="entry name" value="LEUCINE DEHYDROGENASE"/>
    <property type="match status" value="1"/>
</dbReference>
<comment type="caution">
    <text evidence="8">The sequence shown here is derived from an EMBL/GenBank/DDBJ whole genome shotgun (WGS) entry which is preliminary data.</text>
</comment>
<dbReference type="Pfam" id="PF02812">
    <property type="entry name" value="ELFV_dehydrog_N"/>
    <property type="match status" value="1"/>
</dbReference>
<dbReference type="PANTHER" id="PTHR42722:SF1">
    <property type="entry name" value="VALINE DEHYDROGENASE"/>
    <property type="match status" value="1"/>
</dbReference>
<keyword evidence="3 5" id="KW-0520">NAD</keyword>
<keyword evidence="5" id="KW-0547">Nucleotide-binding</keyword>
<name>A0A0G0HUI0_9BACT</name>
<dbReference type="Pfam" id="PF00208">
    <property type="entry name" value="ELFV_dehydrog"/>
    <property type="match status" value="1"/>
</dbReference>
<evidence type="ECO:0000313" key="8">
    <source>
        <dbReference type="EMBL" id="KKQ45942.1"/>
    </source>
</evidence>
<comment type="similarity">
    <text evidence="1 6">Belongs to the Glu/Leu/Phe/Val dehydrogenases family.</text>
</comment>
<dbReference type="GO" id="GO:0016639">
    <property type="term" value="F:oxidoreductase activity, acting on the CH-NH2 group of donors, NAD or NADP as acceptor"/>
    <property type="evidence" value="ECO:0007669"/>
    <property type="project" value="InterPro"/>
</dbReference>
<dbReference type="InterPro" id="IPR046346">
    <property type="entry name" value="Aminoacid_DH-like_N_sf"/>
</dbReference>
<dbReference type="InterPro" id="IPR006097">
    <property type="entry name" value="Glu/Leu/Phe/Val/Trp_DH_dimer"/>
</dbReference>
<evidence type="ECO:0000256" key="1">
    <source>
        <dbReference type="ARBA" id="ARBA00006382"/>
    </source>
</evidence>
<protein>
    <submittedName>
        <fullName evidence="8">Glu/Leu/Phe/Val dehydrogenase dimerization region</fullName>
    </submittedName>
</protein>
<dbReference type="SUPFAM" id="SSF51735">
    <property type="entry name" value="NAD(P)-binding Rossmann-fold domains"/>
    <property type="match status" value="1"/>
</dbReference>
<dbReference type="CDD" id="cd01075">
    <property type="entry name" value="NAD_bind_Leu_Phe_Val_DH"/>
    <property type="match status" value="1"/>
</dbReference>
<evidence type="ECO:0000256" key="6">
    <source>
        <dbReference type="RuleBase" id="RU004417"/>
    </source>
</evidence>
<accession>A0A0G0HUI0</accession>
<dbReference type="PRINTS" id="PR00082">
    <property type="entry name" value="GLFDHDRGNASE"/>
</dbReference>
<feature type="binding site" evidence="5">
    <location>
        <begin position="186"/>
        <end position="191"/>
    </location>
    <ligand>
        <name>NAD(+)</name>
        <dbReference type="ChEBI" id="CHEBI:57540"/>
    </ligand>
</feature>
<dbReference type="Gene3D" id="3.40.50.10860">
    <property type="entry name" value="Leucine Dehydrogenase, chain A, domain 1"/>
    <property type="match status" value="1"/>
</dbReference>
<dbReference type="EMBL" id="LBTR01000007">
    <property type="protein sequence ID" value="KKQ45942.1"/>
    <property type="molecule type" value="Genomic_DNA"/>
</dbReference>
<dbReference type="InterPro" id="IPR036291">
    <property type="entry name" value="NAD(P)-bd_dom_sf"/>
</dbReference>
<dbReference type="InterPro" id="IPR006095">
    <property type="entry name" value="Glu/Leu/Phe/Val/Trp_DH"/>
</dbReference>
<evidence type="ECO:0000256" key="3">
    <source>
        <dbReference type="ARBA" id="ARBA00023027"/>
    </source>
</evidence>